<name>A0A934K5W6_9BACT</name>
<dbReference type="GO" id="GO:0019752">
    <property type="term" value="P:carboxylic acid metabolic process"/>
    <property type="evidence" value="ECO:0007669"/>
    <property type="project" value="UniProtKB-ARBA"/>
</dbReference>
<evidence type="ECO:0000313" key="4">
    <source>
        <dbReference type="EMBL" id="MBJ7597253.1"/>
    </source>
</evidence>
<evidence type="ECO:0000256" key="2">
    <source>
        <dbReference type="ARBA" id="ARBA00022723"/>
    </source>
</evidence>
<dbReference type="Pfam" id="PF01557">
    <property type="entry name" value="FAA_hydrolase"/>
    <property type="match status" value="1"/>
</dbReference>
<dbReference type="SUPFAM" id="SSF56529">
    <property type="entry name" value="FAH"/>
    <property type="match status" value="1"/>
</dbReference>
<gene>
    <name evidence="4" type="ORF">JF922_04090</name>
</gene>
<evidence type="ECO:0000313" key="5">
    <source>
        <dbReference type="Proteomes" id="UP000612893"/>
    </source>
</evidence>
<dbReference type="Proteomes" id="UP000612893">
    <property type="component" value="Unassembled WGS sequence"/>
</dbReference>
<evidence type="ECO:0000259" key="3">
    <source>
        <dbReference type="Pfam" id="PF01557"/>
    </source>
</evidence>
<keyword evidence="2" id="KW-0479">Metal-binding</keyword>
<evidence type="ECO:0000256" key="1">
    <source>
        <dbReference type="ARBA" id="ARBA00010211"/>
    </source>
</evidence>
<dbReference type="InterPro" id="IPR011234">
    <property type="entry name" value="Fumarylacetoacetase-like_C"/>
</dbReference>
<reference evidence="4" key="1">
    <citation type="submission" date="2020-10" db="EMBL/GenBank/DDBJ databases">
        <title>Ca. Dormibacterota MAGs.</title>
        <authorList>
            <person name="Montgomery K."/>
        </authorList>
    </citation>
    <scope>NUCLEOTIDE SEQUENCE [LARGE SCALE GENOMIC DNA]</scope>
    <source>
        <strain evidence="4">SC8812_S17_10</strain>
    </source>
</reference>
<keyword evidence="4" id="KW-0378">Hydrolase</keyword>
<dbReference type="GO" id="GO:0046872">
    <property type="term" value="F:metal ion binding"/>
    <property type="evidence" value="ECO:0007669"/>
    <property type="project" value="UniProtKB-KW"/>
</dbReference>
<dbReference type="GO" id="GO:0016787">
    <property type="term" value="F:hydrolase activity"/>
    <property type="evidence" value="ECO:0007669"/>
    <property type="project" value="UniProtKB-KW"/>
</dbReference>
<organism evidence="4 5">
    <name type="scientific">Candidatus Nephthysia bennettiae</name>
    <dbReference type="NCBI Taxonomy" id="3127016"/>
    <lineage>
        <taxon>Bacteria</taxon>
        <taxon>Bacillati</taxon>
        <taxon>Candidatus Dormiibacterota</taxon>
        <taxon>Candidatus Dormibacteria</taxon>
        <taxon>Candidatus Dormibacterales</taxon>
        <taxon>Candidatus Dormibacteraceae</taxon>
        <taxon>Candidatus Nephthysia</taxon>
    </lineage>
</organism>
<dbReference type="PANTHER" id="PTHR42796:SF4">
    <property type="entry name" value="FUMARYLACETOACETATE HYDROLASE DOMAIN-CONTAINING PROTEIN 2A"/>
    <property type="match status" value="1"/>
</dbReference>
<dbReference type="InterPro" id="IPR051121">
    <property type="entry name" value="FAH"/>
</dbReference>
<comment type="similarity">
    <text evidence="1">Belongs to the FAH family.</text>
</comment>
<dbReference type="GO" id="GO:0016853">
    <property type="term" value="F:isomerase activity"/>
    <property type="evidence" value="ECO:0007669"/>
    <property type="project" value="UniProtKB-ARBA"/>
</dbReference>
<dbReference type="PANTHER" id="PTHR42796">
    <property type="entry name" value="FUMARYLACETOACETATE HYDROLASE DOMAIN-CONTAINING PROTEIN 2A-RELATED"/>
    <property type="match status" value="1"/>
</dbReference>
<dbReference type="AlphaFoldDB" id="A0A934K5W6"/>
<proteinExistence type="inferred from homology"/>
<dbReference type="FunFam" id="3.90.850.10:FF:000002">
    <property type="entry name" value="2-hydroxyhepta-2,4-diene-1,7-dioate isomerase"/>
    <property type="match status" value="1"/>
</dbReference>
<comment type="caution">
    <text evidence="4">The sequence shown here is derived from an EMBL/GenBank/DDBJ whole genome shotgun (WGS) entry which is preliminary data.</text>
</comment>
<dbReference type="EMBL" id="JAEKNR010000049">
    <property type="protein sequence ID" value="MBJ7597253.1"/>
    <property type="molecule type" value="Genomic_DNA"/>
</dbReference>
<protein>
    <submittedName>
        <fullName evidence="4">Fumarylacetoacetate hydrolase family protein</fullName>
    </submittedName>
</protein>
<keyword evidence="5" id="KW-1185">Reference proteome</keyword>
<sequence length="285" mass="30781">MRLGTLWTDAGVRTVVFRDGQLGGLAGSLRELLGGGSEGLKRAVESAEPLEVYDPSRLGPAVSDPGKFFCIGKNYADHVEELGAGPSSAHPEVFMRSRTSLAGPYQPVPRPHVSERMDWEVELAVVIGKPGRYIRASRAGEHVAGYCVFNDISFRDFQNFGSQWTPGKNFDRSGPLGPFVVTADEVADPFDLDLTCVLRHADGAEETVQSSNTSLMIHRIPDLIAFLSQFTTLEPGDVIATGTPGGVGFGRRPPVWLRPGQTVICRIEGLGDLKNQVVEEPPPSP</sequence>
<feature type="domain" description="Fumarylacetoacetase-like C-terminal" evidence="3">
    <location>
        <begin position="67"/>
        <end position="278"/>
    </location>
</feature>
<accession>A0A934K5W6</accession>
<dbReference type="Gene3D" id="3.90.850.10">
    <property type="entry name" value="Fumarylacetoacetase-like, C-terminal domain"/>
    <property type="match status" value="1"/>
</dbReference>
<dbReference type="InterPro" id="IPR036663">
    <property type="entry name" value="Fumarylacetoacetase_C_sf"/>
</dbReference>